<dbReference type="RefSeq" id="WP_046276649.1">
    <property type="nucleotide sequence ID" value="NZ_LATL02000229.1"/>
</dbReference>
<protein>
    <submittedName>
        <fullName evidence="1">Phage tail protein</fullName>
    </submittedName>
</protein>
<evidence type="ECO:0000313" key="2">
    <source>
        <dbReference type="Proteomes" id="UP000033607"/>
    </source>
</evidence>
<gene>
    <name evidence="1" type="ORF">WN50_01090</name>
</gene>
<comment type="caution">
    <text evidence="1">The sequence shown here is derived from an EMBL/GenBank/DDBJ whole genome shotgun (WGS) entry which is preliminary data.</text>
</comment>
<name>A0A0F5YLS6_9CYAN</name>
<dbReference type="InterPro" id="IPR011747">
    <property type="entry name" value="CHP02241"/>
</dbReference>
<dbReference type="OrthoDB" id="571709at2"/>
<dbReference type="GO" id="GO:0005198">
    <property type="term" value="F:structural molecule activity"/>
    <property type="evidence" value="ECO:0007669"/>
    <property type="project" value="InterPro"/>
</dbReference>
<proteinExistence type="predicted"/>
<dbReference type="AlphaFoldDB" id="A0A0F5YLS6"/>
<dbReference type="PANTHER" id="PTHR38009:SF1">
    <property type="entry name" value="CONSERVED HYPOTHETICAL PHAGE TAIL PROTEIN"/>
    <property type="match status" value="1"/>
</dbReference>
<dbReference type="PANTHER" id="PTHR38009">
    <property type="entry name" value="CONSERVED HYPOTHETICAL PHAGE TAIL PROTEIN"/>
    <property type="match status" value="1"/>
</dbReference>
<evidence type="ECO:0000313" key="1">
    <source>
        <dbReference type="EMBL" id="KKD39846.1"/>
    </source>
</evidence>
<dbReference type="Pfam" id="PF06841">
    <property type="entry name" value="Phage_T4_gp19"/>
    <property type="match status" value="1"/>
</dbReference>
<dbReference type="NCBIfam" id="TIGR02241">
    <property type="entry name" value="conserved hypothetical phage tail region protein"/>
    <property type="match status" value="1"/>
</dbReference>
<sequence length="164" mass="18946">MTEFPEILTRAKFYLELKLDGSNDSIDGYFMECSGFKATQEVIEISEVTPQKWGKQGNSRGRIVRTKIPGVMTYSNLTLRRGLTMSMTFWNWLQAVQDGNWPKQRRDGSLVIYNQAAEEQFRFEFKRAWPIGYSISDVNVAGGDFEIEEVEVTIEELKRIDSIK</sequence>
<reference evidence="1 2" key="1">
    <citation type="submission" date="2015-06" db="EMBL/GenBank/DDBJ databases">
        <title>Draft genome assembly of filamentous brackish cyanobacterium Limnoraphis robusta strain CS-951.</title>
        <authorList>
            <person name="Willis A."/>
            <person name="Parks M."/>
            <person name="Burford M.A."/>
        </authorList>
    </citation>
    <scope>NUCLEOTIDE SEQUENCE [LARGE SCALE GENOMIC DNA]</scope>
    <source>
        <strain evidence="1 2">CS-951</strain>
    </source>
</reference>
<dbReference type="EMBL" id="LATL02000229">
    <property type="protein sequence ID" value="KKD39846.1"/>
    <property type="molecule type" value="Genomic_DNA"/>
</dbReference>
<dbReference type="Proteomes" id="UP000033607">
    <property type="component" value="Unassembled WGS sequence"/>
</dbReference>
<dbReference type="InterPro" id="IPR010667">
    <property type="entry name" value="Phage_T4_Gp19"/>
</dbReference>
<organism evidence="1 2">
    <name type="scientific">Limnoraphis robusta CS-951</name>
    <dbReference type="NCBI Taxonomy" id="1637645"/>
    <lineage>
        <taxon>Bacteria</taxon>
        <taxon>Bacillati</taxon>
        <taxon>Cyanobacteriota</taxon>
        <taxon>Cyanophyceae</taxon>
        <taxon>Oscillatoriophycideae</taxon>
        <taxon>Oscillatoriales</taxon>
        <taxon>Sirenicapillariaceae</taxon>
        <taxon>Limnoraphis</taxon>
    </lineage>
</organism>
<accession>A0A0F5YLS6</accession>